<keyword evidence="2" id="KW-0472">Membrane</keyword>
<dbReference type="Proteomes" id="UP001161757">
    <property type="component" value="Unassembled WGS sequence"/>
</dbReference>
<reference evidence="3" key="1">
    <citation type="submission" date="2023-01" db="EMBL/GenBank/DDBJ databases">
        <title>Exophiala dermititidis isolated from Cystic Fibrosis Patient.</title>
        <authorList>
            <person name="Kurbessoian T."/>
            <person name="Crocker A."/>
            <person name="Murante D."/>
            <person name="Hogan D.A."/>
            <person name="Stajich J.E."/>
        </authorList>
    </citation>
    <scope>NUCLEOTIDE SEQUENCE</scope>
    <source>
        <strain evidence="3">Ex8</strain>
    </source>
</reference>
<evidence type="ECO:0000256" key="1">
    <source>
        <dbReference type="SAM" id="MobiDB-lite"/>
    </source>
</evidence>
<dbReference type="AlphaFoldDB" id="A0AAN6IY66"/>
<evidence type="ECO:0000313" key="4">
    <source>
        <dbReference type="Proteomes" id="UP001161757"/>
    </source>
</evidence>
<evidence type="ECO:0000313" key="3">
    <source>
        <dbReference type="EMBL" id="KAJ8995087.1"/>
    </source>
</evidence>
<accession>A0AAN6IY66</accession>
<sequence length="547" mass="60838">MASEPQVLRYVLTEREYALLRRYILRSKIARDGVGKSHPEGTNTMHSTGSAEVPSRRNEQLTATFRSASRVFVLTYGSLKAIESLLSRVSSRRSPTAERAAKPLVASKTRLALSLSSLLFLHSVLYRLFARLRLRLLHEKVRSIRDRYPRIYAALTSRIAPAIGASLSGFALGICPADQLRVTAVMYVASRVLEIGYAAIQHTPFIANKPSWVGSWLLFALAQGQLLHAFVFDRDCFPATYGHFILGYTPEYVQRRPASLSPRVRWPQPDDIVDALAQMARLRWPPFVSPILQPDNPNTLPKGINPIISPVTSRAHPAIYKLSCALIHPSSPSCFMAYLRHNLLAFPQMAKFYTMYYGLFALAHFKKFVDSPVASANKLAEKILRSTFAISGSIGAAWGSICLFQAIFPRSFLPKFRFFLGGLLAGMFQLFDRTPAGHMNALYAARTSVYSLWKVGVKHGWWRGIRGGDVWLFVASLALVNVVYDLGRHTAAGQDSALKLVKVLRGEVELGLQNKPTQKGDQNEVFGDEQQGTMSEGTMTVDEATKS</sequence>
<feature type="transmembrane region" description="Helical" evidence="2">
    <location>
        <begin position="386"/>
        <end position="408"/>
    </location>
</feature>
<keyword evidence="2" id="KW-1133">Transmembrane helix</keyword>
<keyword evidence="2" id="KW-0812">Transmembrane</keyword>
<evidence type="ECO:0000256" key="2">
    <source>
        <dbReference type="SAM" id="Phobius"/>
    </source>
</evidence>
<dbReference type="PANTHER" id="PTHR12459">
    <property type="entry name" value="TRANSMEMBRANE PROTEIN 135-RELATED"/>
    <property type="match status" value="1"/>
</dbReference>
<proteinExistence type="predicted"/>
<evidence type="ECO:0008006" key="5">
    <source>
        <dbReference type="Google" id="ProtNLM"/>
    </source>
</evidence>
<gene>
    <name evidence="3" type="ORF">HRR80_001780</name>
</gene>
<dbReference type="EMBL" id="JAJGCB010000002">
    <property type="protein sequence ID" value="KAJ8995087.1"/>
    <property type="molecule type" value="Genomic_DNA"/>
</dbReference>
<feature type="transmembrane region" description="Helical" evidence="2">
    <location>
        <begin position="345"/>
        <end position="365"/>
    </location>
</feature>
<feature type="region of interest" description="Disordered" evidence="1">
    <location>
        <begin position="34"/>
        <end position="59"/>
    </location>
</feature>
<dbReference type="PANTHER" id="PTHR12459:SF19">
    <property type="entry name" value="TRANSMEMBRANE PROTEIN 135 N-TERMINAL DOMAIN-CONTAINING PROTEIN"/>
    <property type="match status" value="1"/>
</dbReference>
<feature type="region of interest" description="Disordered" evidence="1">
    <location>
        <begin position="514"/>
        <end position="547"/>
    </location>
</feature>
<comment type="caution">
    <text evidence="3">The sequence shown here is derived from an EMBL/GenBank/DDBJ whole genome shotgun (WGS) entry which is preliminary data.</text>
</comment>
<dbReference type="InterPro" id="IPR026749">
    <property type="entry name" value="Tmem135"/>
</dbReference>
<protein>
    <recommendedName>
        <fullName evidence="5">Transmembrane protein 135 N-terminal domain-containing protein</fullName>
    </recommendedName>
</protein>
<feature type="compositionally biased region" description="Polar residues" evidence="1">
    <location>
        <begin position="40"/>
        <end position="50"/>
    </location>
</feature>
<name>A0AAN6IY66_EXODE</name>
<organism evidence="3 4">
    <name type="scientific">Exophiala dermatitidis</name>
    <name type="common">Black yeast-like fungus</name>
    <name type="synonym">Wangiella dermatitidis</name>
    <dbReference type="NCBI Taxonomy" id="5970"/>
    <lineage>
        <taxon>Eukaryota</taxon>
        <taxon>Fungi</taxon>
        <taxon>Dikarya</taxon>
        <taxon>Ascomycota</taxon>
        <taxon>Pezizomycotina</taxon>
        <taxon>Eurotiomycetes</taxon>
        <taxon>Chaetothyriomycetidae</taxon>
        <taxon>Chaetothyriales</taxon>
        <taxon>Herpotrichiellaceae</taxon>
        <taxon>Exophiala</taxon>
    </lineage>
</organism>